<feature type="transmembrane region" description="Helical" evidence="6">
    <location>
        <begin position="396"/>
        <end position="417"/>
    </location>
</feature>
<dbReference type="InterPro" id="IPR001248">
    <property type="entry name" value="Pur-cyt_permease"/>
</dbReference>
<feature type="transmembrane region" description="Helical" evidence="6">
    <location>
        <begin position="266"/>
        <end position="286"/>
    </location>
</feature>
<dbReference type="OrthoDB" id="408373at2759"/>
<dbReference type="GO" id="GO:0005886">
    <property type="term" value="C:plasma membrane"/>
    <property type="evidence" value="ECO:0007669"/>
    <property type="project" value="TreeGrafter"/>
</dbReference>
<dbReference type="PANTHER" id="PTHR30618">
    <property type="entry name" value="NCS1 FAMILY PURINE/PYRIMIDINE TRANSPORTER"/>
    <property type="match status" value="1"/>
</dbReference>
<evidence type="ECO:0000313" key="9">
    <source>
        <dbReference type="Proteomes" id="UP001138500"/>
    </source>
</evidence>
<reference evidence="8 9" key="1">
    <citation type="journal article" date="2018" name="IMA Fungus">
        <title>IMA Genome-F 10: Nine draft genome sequences of Claviceps purpurea s.lat., including C. arundinis, C. humidiphila, and C. cf. spartinae, pseudomolecules for the pitch canker pathogen Fusarium circinatum, draft genome of Davidsoniella eucalypti, Grosmannia galeiformis, Quambalaria eucalypti, and Teratosphaeria destructans.</title>
        <authorList>
            <person name="Wingfield B.D."/>
            <person name="Liu M."/>
            <person name="Nguyen H.D."/>
            <person name="Lane F.A."/>
            <person name="Morgan S.W."/>
            <person name="De Vos L."/>
            <person name="Wilken P.M."/>
            <person name="Duong T.A."/>
            <person name="Aylward J."/>
            <person name="Coetzee M.P."/>
            <person name="Dadej K."/>
            <person name="De Beer Z.W."/>
            <person name="Findlay W."/>
            <person name="Havenga M."/>
            <person name="Kolarik M."/>
            <person name="Menzies J.G."/>
            <person name="Naidoo K."/>
            <person name="Pochopski O."/>
            <person name="Shoukouhi P."/>
            <person name="Santana Q.C."/>
            <person name="Seifert K.A."/>
            <person name="Soal N."/>
            <person name="Steenkamp E.T."/>
            <person name="Tatham C.T."/>
            <person name="van der Nest M.A."/>
            <person name="Wingfield M.J."/>
        </authorList>
    </citation>
    <scope>NUCLEOTIDE SEQUENCE [LARGE SCALE GENOMIC DNA]</scope>
    <source>
        <strain evidence="8">CMW44962</strain>
    </source>
</reference>
<keyword evidence="3 6" id="KW-0812">Transmembrane</keyword>
<dbReference type="GO" id="GO:0015205">
    <property type="term" value="F:nucleobase transmembrane transporter activity"/>
    <property type="evidence" value="ECO:0007669"/>
    <property type="project" value="TreeGrafter"/>
</dbReference>
<feature type="transmembrane region" description="Helical" evidence="6">
    <location>
        <begin position="292"/>
        <end position="316"/>
    </location>
</feature>
<keyword evidence="5 6" id="KW-0472">Membrane</keyword>
<name>A0A9W7SVC2_9PEZI</name>
<comment type="subcellular location">
    <subcellularLocation>
        <location evidence="1">Membrane</location>
        <topology evidence="1">Multi-pass membrane protein</topology>
    </subcellularLocation>
</comment>
<gene>
    <name evidence="8" type="ORF">Tdes44962_MAKER02152</name>
</gene>
<comment type="similarity">
    <text evidence="2">Belongs to the purine-cytosine permease (2.A.39) family.</text>
</comment>
<dbReference type="InterPro" id="IPR029058">
    <property type="entry name" value="AB_hydrolase_fold"/>
</dbReference>
<sequence>MCGFTLILYTGINTTAWSLGSSNLANGLDIPGALGGIAVGGVLSGLVAFLCGEPDVQGYLWHLWIQSYWGGLAAGVVLSSIFPSFRNLANTLPNSAALTTQQLIGYIIYIIVFTPIMFVHPSKLQPLLAVSLVTTSCTIIAPTKHISTSERSFRTLQALSAVAGSWTGACIRQSDWTRFAKTKRAPAVHQLVSGPVTVTICAVLGAFATSAIKDMYGKQDYSASTRAGCFFAGLGFFISQVVTNLVQNSISCGMDLAALAPRWIDVTRGGLVMCVVGYVINPWRFVNAPGTFITVLSSFGMFVSPLAGINAVDFWLIRRLHWRVPDFYVGDQSSIYWFTRGLNWRAFLAWSLAVWPSFRESRPITPLVAILTSTAGFIAATGAIEVSKGWSNCFDVTWITGFCGAAISYCVICFLAPPPGKPYATAWTFRKDVAVADIGQSSPASIMILPVARRVSAEPDVSAIWILLEWLLGYFEAISAKIGISAADVLVLMYLDIDRRRQIRHSYMAALVKKAYADLPTGQQIHYRYVLPSASAQDIPIVYLHKSASSSASYVKLMSHYATQGYAGYAPDMPGFGQSFDPTVEDIEAIHARGTAWYTDVFLFVFEQLGLRRFHVIGHHSGASLANQLAATQADRVASICLIGATIIGFEERQKMKERFLKPFNQPKQDGSHLMKTWDYLGSMGLPDGCDLDLKQREAIDHIRAWRGRNLIYGAVWDQDSEELFQVVNCPVLVLCAKDDVLWYHMDNVTRIKPAARTKTITGANFSLDLDVDGIVREWDAFQDSHHHL</sequence>
<keyword evidence="9" id="KW-1185">Reference proteome</keyword>
<evidence type="ECO:0000256" key="2">
    <source>
        <dbReference type="ARBA" id="ARBA00008974"/>
    </source>
</evidence>
<dbReference type="Pfam" id="PF02133">
    <property type="entry name" value="Transp_cyt_pur"/>
    <property type="match status" value="1"/>
</dbReference>
<comment type="caution">
    <text evidence="8">The sequence shown here is derived from an EMBL/GenBank/DDBJ whole genome shotgun (WGS) entry which is preliminary data.</text>
</comment>
<dbReference type="InterPro" id="IPR000073">
    <property type="entry name" value="AB_hydrolase_1"/>
</dbReference>
<dbReference type="SUPFAM" id="SSF53474">
    <property type="entry name" value="alpha/beta-Hydrolases"/>
    <property type="match status" value="1"/>
</dbReference>
<feature type="transmembrane region" description="Helical" evidence="6">
    <location>
        <begin position="364"/>
        <end position="384"/>
    </location>
</feature>
<evidence type="ECO:0000256" key="6">
    <source>
        <dbReference type="SAM" id="Phobius"/>
    </source>
</evidence>
<evidence type="ECO:0000313" key="8">
    <source>
        <dbReference type="EMBL" id="KAH9831074.1"/>
    </source>
</evidence>
<protein>
    <submittedName>
        <fullName evidence="8">NCS1 family nucleobase:cation symporter-1</fullName>
    </submittedName>
</protein>
<feature type="transmembrane region" description="Helical" evidence="6">
    <location>
        <begin position="30"/>
        <end position="51"/>
    </location>
</feature>
<organism evidence="8 9">
    <name type="scientific">Teratosphaeria destructans</name>
    <dbReference type="NCBI Taxonomy" id="418781"/>
    <lineage>
        <taxon>Eukaryota</taxon>
        <taxon>Fungi</taxon>
        <taxon>Dikarya</taxon>
        <taxon>Ascomycota</taxon>
        <taxon>Pezizomycotina</taxon>
        <taxon>Dothideomycetes</taxon>
        <taxon>Dothideomycetidae</taxon>
        <taxon>Mycosphaerellales</taxon>
        <taxon>Teratosphaeriaceae</taxon>
        <taxon>Teratosphaeria</taxon>
    </lineage>
</organism>
<dbReference type="Gene3D" id="1.10.4160.10">
    <property type="entry name" value="Hydantoin permease"/>
    <property type="match status" value="1"/>
</dbReference>
<feature type="transmembrane region" description="Helical" evidence="6">
    <location>
        <begin position="224"/>
        <end position="246"/>
    </location>
</feature>
<evidence type="ECO:0000256" key="3">
    <source>
        <dbReference type="ARBA" id="ARBA00022692"/>
    </source>
</evidence>
<evidence type="ECO:0000259" key="7">
    <source>
        <dbReference type="Pfam" id="PF00561"/>
    </source>
</evidence>
<dbReference type="Pfam" id="PF00561">
    <property type="entry name" value="Abhydrolase_1"/>
    <property type="match status" value="1"/>
</dbReference>
<dbReference type="EMBL" id="RIBY02001224">
    <property type="protein sequence ID" value="KAH9831074.1"/>
    <property type="molecule type" value="Genomic_DNA"/>
</dbReference>
<keyword evidence="4 6" id="KW-1133">Transmembrane helix</keyword>
<feature type="domain" description="AB hydrolase-1" evidence="7">
    <location>
        <begin position="540"/>
        <end position="652"/>
    </location>
</feature>
<evidence type="ECO:0000256" key="4">
    <source>
        <dbReference type="ARBA" id="ARBA00022989"/>
    </source>
</evidence>
<reference evidence="8 9" key="2">
    <citation type="journal article" date="2021" name="Curr. Genet.">
        <title>Genetic response to nitrogen starvation in the aggressive Eucalyptus foliar pathogen Teratosphaeria destructans.</title>
        <authorList>
            <person name="Havenga M."/>
            <person name="Wingfield B.D."/>
            <person name="Wingfield M.J."/>
            <person name="Dreyer L.L."/>
            <person name="Roets F."/>
            <person name="Aylward J."/>
        </authorList>
    </citation>
    <scope>NUCLEOTIDE SEQUENCE [LARGE SCALE GENOMIC DNA]</scope>
    <source>
        <strain evidence="8">CMW44962</strain>
    </source>
</reference>
<dbReference type="Gene3D" id="3.40.50.1820">
    <property type="entry name" value="alpha/beta hydrolase"/>
    <property type="match status" value="1"/>
</dbReference>
<accession>A0A9W7SVC2</accession>
<evidence type="ECO:0000256" key="1">
    <source>
        <dbReference type="ARBA" id="ARBA00004141"/>
    </source>
</evidence>
<dbReference type="AlphaFoldDB" id="A0A9W7SVC2"/>
<dbReference type="PANTHER" id="PTHR30618:SF15">
    <property type="entry name" value="NICOTINAMIDE RIBOSIDE TRANSPORTER 1-RELATED"/>
    <property type="match status" value="1"/>
</dbReference>
<dbReference type="InterPro" id="IPR045225">
    <property type="entry name" value="Uracil/uridine/allantoin_perm"/>
</dbReference>
<dbReference type="Proteomes" id="UP001138500">
    <property type="component" value="Unassembled WGS sequence"/>
</dbReference>
<feature type="transmembrane region" description="Helical" evidence="6">
    <location>
        <begin position="63"/>
        <end position="83"/>
    </location>
</feature>
<feature type="transmembrane region" description="Helical" evidence="6">
    <location>
        <begin position="191"/>
        <end position="212"/>
    </location>
</feature>
<proteinExistence type="inferred from homology"/>
<feature type="transmembrane region" description="Helical" evidence="6">
    <location>
        <begin position="103"/>
        <end position="120"/>
    </location>
</feature>
<evidence type="ECO:0000256" key="5">
    <source>
        <dbReference type="ARBA" id="ARBA00023136"/>
    </source>
</evidence>